<reference evidence="1" key="2">
    <citation type="journal article" date="2015" name="Fish Shellfish Immunol.">
        <title>Early steps in the European eel (Anguilla anguilla)-Vibrio vulnificus interaction in the gills: Role of the RtxA13 toxin.</title>
        <authorList>
            <person name="Callol A."/>
            <person name="Pajuelo D."/>
            <person name="Ebbesson L."/>
            <person name="Teles M."/>
            <person name="MacKenzie S."/>
            <person name="Amaro C."/>
        </authorList>
    </citation>
    <scope>NUCLEOTIDE SEQUENCE</scope>
</reference>
<protein>
    <submittedName>
        <fullName evidence="1">Uncharacterized protein</fullName>
    </submittedName>
</protein>
<dbReference type="AlphaFoldDB" id="A0A0E9R9V6"/>
<name>A0A0E9R9V6_ANGAN</name>
<organism evidence="1">
    <name type="scientific">Anguilla anguilla</name>
    <name type="common">European freshwater eel</name>
    <name type="synonym">Muraena anguilla</name>
    <dbReference type="NCBI Taxonomy" id="7936"/>
    <lineage>
        <taxon>Eukaryota</taxon>
        <taxon>Metazoa</taxon>
        <taxon>Chordata</taxon>
        <taxon>Craniata</taxon>
        <taxon>Vertebrata</taxon>
        <taxon>Euteleostomi</taxon>
        <taxon>Actinopterygii</taxon>
        <taxon>Neopterygii</taxon>
        <taxon>Teleostei</taxon>
        <taxon>Anguilliformes</taxon>
        <taxon>Anguillidae</taxon>
        <taxon>Anguilla</taxon>
    </lineage>
</organism>
<sequence length="33" mass="3426">MLFGTVLPGDTFNQVSVAVPCHRSILLVGPGPC</sequence>
<evidence type="ECO:0000313" key="1">
    <source>
        <dbReference type="EMBL" id="JAH25240.1"/>
    </source>
</evidence>
<accession>A0A0E9R9V6</accession>
<reference evidence="1" key="1">
    <citation type="submission" date="2014-11" db="EMBL/GenBank/DDBJ databases">
        <authorList>
            <person name="Amaro Gonzalez C."/>
        </authorList>
    </citation>
    <scope>NUCLEOTIDE SEQUENCE</scope>
</reference>
<proteinExistence type="predicted"/>
<dbReference type="EMBL" id="GBXM01083337">
    <property type="protein sequence ID" value="JAH25240.1"/>
    <property type="molecule type" value="Transcribed_RNA"/>
</dbReference>